<keyword evidence="3" id="KW-1185">Reference proteome</keyword>
<dbReference type="Proteomes" id="UP000184226">
    <property type="component" value="Unassembled WGS sequence"/>
</dbReference>
<evidence type="ECO:0000259" key="1">
    <source>
        <dbReference type="Pfam" id="PF00534"/>
    </source>
</evidence>
<accession>A0A1M5SU71</accession>
<feature type="domain" description="Glycosyl transferase family 1" evidence="1">
    <location>
        <begin position="212"/>
        <end position="303"/>
    </location>
</feature>
<dbReference type="InterPro" id="IPR050194">
    <property type="entry name" value="Glycosyltransferase_grp1"/>
</dbReference>
<dbReference type="EMBL" id="FQXE01000003">
    <property type="protein sequence ID" value="SHH42091.1"/>
    <property type="molecule type" value="Genomic_DNA"/>
</dbReference>
<dbReference type="AlphaFoldDB" id="A0A1M5SU71"/>
<dbReference type="Gene3D" id="3.40.50.2000">
    <property type="entry name" value="Glycogen Phosphorylase B"/>
    <property type="match status" value="1"/>
</dbReference>
<evidence type="ECO:0000313" key="2">
    <source>
        <dbReference type="EMBL" id="SHH42091.1"/>
    </source>
</evidence>
<dbReference type="STRING" id="658167.SAMN04488135_103185"/>
<gene>
    <name evidence="2" type="ORF">SAMN04488135_103185</name>
</gene>
<dbReference type="CDD" id="cd03801">
    <property type="entry name" value="GT4_PimA-like"/>
    <property type="match status" value="1"/>
</dbReference>
<keyword evidence="2" id="KW-0808">Transferase</keyword>
<evidence type="ECO:0000313" key="3">
    <source>
        <dbReference type="Proteomes" id="UP000184226"/>
    </source>
</evidence>
<name>A0A1M5SU71_9BURK</name>
<protein>
    <submittedName>
        <fullName evidence="2">Glycosyl transferases group 1</fullName>
    </submittedName>
</protein>
<dbReference type="PANTHER" id="PTHR45947">
    <property type="entry name" value="SULFOQUINOVOSYL TRANSFERASE SQD2"/>
    <property type="match status" value="1"/>
</dbReference>
<sequence>MNPASSPGSAPRPARRLRILTWHVHGNYLYSLTRVPHDFIIPVMSDARPGYSPLGFKIPWGGNVREVPAGQLRHEQLDCVLYQSRGAFERDQFDLLSPAQRALPCAYIEHNPPEPHPTNTAHFFRHEKGLLVHVTAYNALMWDSGDTRTRVVEHGVAPMPGVVYTGELARGITVINHLQRRGRRVGADVYEWARAQVALDLIGMQSEAMGGLGEVPNMEVPAFMARYRFFFSPIRYASLGLSLVEAMMAGIPVVGLATTELSNVVSNDVNGYVDTRRDRVLDRMRQLLHDPELARQWGEAARRTALNRFGIDRYVRDWMEIFSLLTGVPHE</sequence>
<organism evidence="2 3">
    <name type="scientific">Pollutimonas bauzanensis</name>
    <dbReference type="NCBI Taxonomy" id="658167"/>
    <lineage>
        <taxon>Bacteria</taxon>
        <taxon>Pseudomonadati</taxon>
        <taxon>Pseudomonadota</taxon>
        <taxon>Betaproteobacteria</taxon>
        <taxon>Burkholderiales</taxon>
        <taxon>Alcaligenaceae</taxon>
        <taxon>Pollutimonas</taxon>
    </lineage>
</organism>
<dbReference type="Pfam" id="PF00534">
    <property type="entry name" value="Glycos_transf_1"/>
    <property type="match status" value="1"/>
</dbReference>
<dbReference type="RefSeq" id="WP_073102372.1">
    <property type="nucleotide sequence ID" value="NZ_FQXE01000003.1"/>
</dbReference>
<dbReference type="InterPro" id="IPR001296">
    <property type="entry name" value="Glyco_trans_1"/>
</dbReference>
<reference evidence="2 3" key="1">
    <citation type="submission" date="2016-11" db="EMBL/GenBank/DDBJ databases">
        <authorList>
            <person name="Jaros S."/>
            <person name="Januszkiewicz K."/>
            <person name="Wedrychowicz H."/>
        </authorList>
    </citation>
    <scope>NUCLEOTIDE SEQUENCE [LARGE SCALE GENOMIC DNA]</scope>
    <source>
        <strain evidence="2 3">CGMCC 1.10190</strain>
    </source>
</reference>
<proteinExistence type="predicted"/>
<dbReference type="SUPFAM" id="SSF53756">
    <property type="entry name" value="UDP-Glycosyltransferase/glycogen phosphorylase"/>
    <property type="match status" value="1"/>
</dbReference>
<dbReference type="GO" id="GO:0016757">
    <property type="term" value="F:glycosyltransferase activity"/>
    <property type="evidence" value="ECO:0007669"/>
    <property type="project" value="InterPro"/>
</dbReference>
<dbReference type="PANTHER" id="PTHR45947:SF3">
    <property type="entry name" value="SULFOQUINOVOSYL TRANSFERASE SQD2"/>
    <property type="match status" value="1"/>
</dbReference>